<evidence type="ECO:0000313" key="4">
    <source>
        <dbReference type="EMBL" id="KAG0646012.1"/>
    </source>
</evidence>
<sequence length="276" mass="30189">MSSLPKPPVWLITGCSSGFGLNLALLALRNGHKVIASSRNISKTPKEVSQIEKLGGAWIELDVCSPNATTILDKATAIHGRIDILVNNAAYALLGAFETFSDAECRAEMETNFFAPLNLCRHVIPRMRTRRSGLIINMSSTAGIEAKPSRTMYSASKFALEAFSEALYHEMKPFGVRVLLVEPGAFRSSFAENMTVGAVHQLRSGSSPGDLEKGCQAIFDVALKTGQAEGMEEFLRLPLGKDGSERWKVKLKDLRKTLDATEFIWSKTDHDDIAGQ</sequence>
<dbReference type="CDD" id="cd05374">
    <property type="entry name" value="17beta-HSD-like_SDR_c"/>
    <property type="match status" value="1"/>
</dbReference>
<dbReference type="SUPFAM" id="SSF51735">
    <property type="entry name" value="NAD(P)-binding Rossmann-fold domains"/>
    <property type="match status" value="1"/>
</dbReference>
<dbReference type="AlphaFoldDB" id="A0A9P6SKT4"/>
<accession>A0A9P6SKT4</accession>
<dbReference type="PRINTS" id="PR00080">
    <property type="entry name" value="SDRFAMILY"/>
</dbReference>
<dbReference type="Gene3D" id="3.40.50.720">
    <property type="entry name" value="NAD(P)-binding Rossmann-like Domain"/>
    <property type="match status" value="1"/>
</dbReference>
<dbReference type="PANTHER" id="PTHR43976">
    <property type="entry name" value="SHORT CHAIN DEHYDROGENASE"/>
    <property type="match status" value="1"/>
</dbReference>
<dbReference type="Proteomes" id="UP000785200">
    <property type="component" value="Unassembled WGS sequence"/>
</dbReference>
<evidence type="ECO:0000313" key="5">
    <source>
        <dbReference type="Proteomes" id="UP000785200"/>
    </source>
</evidence>
<protein>
    <submittedName>
        <fullName evidence="4">Oxidoreductase claN</fullName>
    </submittedName>
</protein>
<dbReference type="InterPro" id="IPR051911">
    <property type="entry name" value="SDR_oxidoreductase"/>
</dbReference>
<comment type="similarity">
    <text evidence="1 3">Belongs to the short-chain dehydrogenases/reductases (SDR) family.</text>
</comment>
<evidence type="ECO:0000256" key="1">
    <source>
        <dbReference type="ARBA" id="ARBA00006484"/>
    </source>
</evidence>
<dbReference type="EMBL" id="VNKQ01000017">
    <property type="protein sequence ID" value="KAG0646012.1"/>
    <property type="molecule type" value="Genomic_DNA"/>
</dbReference>
<dbReference type="InterPro" id="IPR036291">
    <property type="entry name" value="NAD(P)-bd_dom_sf"/>
</dbReference>
<evidence type="ECO:0000256" key="2">
    <source>
        <dbReference type="ARBA" id="ARBA00023002"/>
    </source>
</evidence>
<dbReference type="PRINTS" id="PR00081">
    <property type="entry name" value="GDHRDH"/>
</dbReference>
<dbReference type="InterPro" id="IPR002347">
    <property type="entry name" value="SDR_fam"/>
</dbReference>
<keyword evidence="2" id="KW-0560">Oxidoreductase</keyword>
<dbReference type="GO" id="GO:0016491">
    <property type="term" value="F:oxidoreductase activity"/>
    <property type="evidence" value="ECO:0007669"/>
    <property type="project" value="UniProtKB-KW"/>
</dbReference>
<organism evidence="4 5">
    <name type="scientific">Hyphodiscus hymeniophilus</name>
    <dbReference type="NCBI Taxonomy" id="353542"/>
    <lineage>
        <taxon>Eukaryota</taxon>
        <taxon>Fungi</taxon>
        <taxon>Dikarya</taxon>
        <taxon>Ascomycota</taxon>
        <taxon>Pezizomycotina</taxon>
        <taxon>Leotiomycetes</taxon>
        <taxon>Helotiales</taxon>
        <taxon>Hyphodiscaceae</taxon>
        <taxon>Hyphodiscus</taxon>
    </lineage>
</organism>
<name>A0A9P6SKT4_9HELO</name>
<keyword evidence="5" id="KW-1185">Reference proteome</keyword>
<proteinExistence type="inferred from homology"/>
<gene>
    <name evidence="4" type="ORF">D0Z07_7957</name>
</gene>
<dbReference type="PANTHER" id="PTHR43976:SF16">
    <property type="entry name" value="SHORT-CHAIN DEHYDROGENASE_REDUCTASE FAMILY PROTEIN"/>
    <property type="match status" value="1"/>
</dbReference>
<comment type="caution">
    <text evidence="4">The sequence shown here is derived from an EMBL/GenBank/DDBJ whole genome shotgun (WGS) entry which is preliminary data.</text>
</comment>
<reference evidence="4" key="1">
    <citation type="submission" date="2019-07" db="EMBL/GenBank/DDBJ databases">
        <title>Hyphodiscus hymeniophilus genome sequencing and assembly.</title>
        <authorList>
            <person name="Kramer G."/>
            <person name="Nodwell J."/>
        </authorList>
    </citation>
    <scope>NUCLEOTIDE SEQUENCE</scope>
    <source>
        <strain evidence="4">ATCC 34498</strain>
    </source>
</reference>
<evidence type="ECO:0000256" key="3">
    <source>
        <dbReference type="RuleBase" id="RU000363"/>
    </source>
</evidence>
<dbReference type="OrthoDB" id="1274115at2759"/>
<dbReference type="Pfam" id="PF00106">
    <property type="entry name" value="adh_short"/>
    <property type="match status" value="1"/>
</dbReference>